<comment type="similarity">
    <text evidence="2">Belongs to the etk/wzc family.</text>
</comment>
<dbReference type="GO" id="GO:0005886">
    <property type="term" value="C:plasma membrane"/>
    <property type="evidence" value="ECO:0007669"/>
    <property type="project" value="UniProtKB-SubCell"/>
</dbReference>
<dbReference type="KEGG" id="gqu:AWC35_22215"/>
<dbReference type="AlphaFoldDB" id="A0A250B6D9"/>
<keyword evidence="5" id="KW-0808">Transferase</keyword>
<dbReference type="PANTHER" id="PTHR32309:SF32">
    <property type="entry name" value="TYROSINE-PROTEIN KINASE ETK-RELATED"/>
    <property type="match status" value="1"/>
</dbReference>
<evidence type="ECO:0000259" key="18">
    <source>
        <dbReference type="Pfam" id="PF13807"/>
    </source>
</evidence>
<dbReference type="SUPFAM" id="SSF52540">
    <property type="entry name" value="P-loop containing nucleoside triphosphate hydrolases"/>
    <property type="match status" value="1"/>
</dbReference>
<feature type="domain" description="AAA" evidence="17">
    <location>
        <begin position="539"/>
        <end position="652"/>
    </location>
</feature>
<dbReference type="InterPro" id="IPR027417">
    <property type="entry name" value="P-loop_NTPase"/>
</dbReference>
<evidence type="ECO:0000256" key="12">
    <source>
        <dbReference type="ARBA" id="ARBA00023137"/>
    </source>
</evidence>
<keyword evidence="4" id="KW-0997">Cell inner membrane</keyword>
<reference evidence="19 20" key="1">
    <citation type="submission" date="2016-01" db="EMBL/GenBank/DDBJ databases">
        <authorList>
            <person name="Oliw E.H."/>
        </authorList>
    </citation>
    <scope>NUCLEOTIDE SEQUENCE [LARGE SCALE GENOMIC DNA]</scope>
    <source>
        <strain evidence="19 20">FRB97</strain>
    </source>
</reference>
<evidence type="ECO:0000256" key="7">
    <source>
        <dbReference type="ARBA" id="ARBA00022741"/>
    </source>
</evidence>
<evidence type="ECO:0000256" key="6">
    <source>
        <dbReference type="ARBA" id="ARBA00022692"/>
    </source>
</evidence>
<proteinExistence type="inferred from homology"/>
<keyword evidence="12" id="KW-0829">Tyrosine-protein kinase</keyword>
<evidence type="ECO:0000256" key="1">
    <source>
        <dbReference type="ARBA" id="ARBA00004429"/>
    </source>
</evidence>
<evidence type="ECO:0000259" key="17">
    <source>
        <dbReference type="Pfam" id="PF13614"/>
    </source>
</evidence>
<keyword evidence="3" id="KW-1003">Cell membrane</keyword>
<dbReference type="CDD" id="cd05387">
    <property type="entry name" value="BY-kinase"/>
    <property type="match status" value="1"/>
</dbReference>
<dbReference type="InterPro" id="IPR005702">
    <property type="entry name" value="Wzc-like_C"/>
</dbReference>
<keyword evidence="8 19" id="KW-0418">Kinase</keyword>
<evidence type="ECO:0000256" key="11">
    <source>
        <dbReference type="ARBA" id="ARBA00023136"/>
    </source>
</evidence>
<feature type="transmembrane region" description="Helical" evidence="15">
    <location>
        <begin position="31"/>
        <end position="50"/>
    </location>
</feature>
<dbReference type="EMBL" id="CP014136">
    <property type="protein sequence ID" value="ATA21828.1"/>
    <property type="molecule type" value="Genomic_DNA"/>
</dbReference>
<evidence type="ECO:0000313" key="20">
    <source>
        <dbReference type="Proteomes" id="UP000217182"/>
    </source>
</evidence>
<evidence type="ECO:0000256" key="5">
    <source>
        <dbReference type="ARBA" id="ARBA00022679"/>
    </source>
</evidence>
<sequence>MNNSALPIVMAEQDERLDWERLIGPLWDNRWRITLVTGLAGVLGVAYALLATPVYQASALVQVEKQLSGESLLRETLENTLGQNPATQDEVSLAKSRYVIGKTVDDLDLTVRVQPDYFPLFGKGLARLRGETPPEVHISEMTVPAGMQGERLTLTVQDPQHVVLSYADKPILAGAVGQVLNQGGWRLAVTALTAPVGSTFTVVKVPRQAAVDDLRNGLDVASAGKESGIMTFSLTEENPQHAEDVLKSITENYLQQNVDRKTEEAQRMLAFLREQLPRTQASLNGAENQLNLFRQQNDSVDLSLEAKSVLDTLVQLEAQLNELTFKESEISKLYTRAHPAYRALLEKRATLEAEKARLGKQVQALPKTQQEILRLTRDVQVDQQIYVQLMNKQQELSISKAGTVGNVRIIDEAETAMRPVKPQKMLIVIFALLIGGVLSSSVVLLRAAFHRGISNTDVLEKRGINVYATVPLSPWQQRRNRSQQQLLARSSGAQLPILALEEPGDLSVEAIRSLRTSLHFAMLEAKNNILLVSGASPVSGKSFTSTNLAVVLAQAGQRVLLIDADMRKGFLHRWMGSHAQPGLSDMLAGQVTMEKVVKRTDVEHLDFVSRGQVPPNPSELLMHRRFADFLRWAEQHYDLVVIDTPPILAVTDAAIVGRHAGTALMVVRFEVNTVKQIEVSLRRFEQNGVAVKGVILNGVLKRSANNDAGYYTFAYPSYQQEAK</sequence>
<dbReference type="OrthoDB" id="9775724at2"/>
<organism evidence="19 20">
    <name type="scientific">Gibbsiella quercinecans</name>
    <dbReference type="NCBI Taxonomy" id="929813"/>
    <lineage>
        <taxon>Bacteria</taxon>
        <taxon>Pseudomonadati</taxon>
        <taxon>Pseudomonadota</taxon>
        <taxon>Gammaproteobacteria</taxon>
        <taxon>Enterobacterales</taxon>
        <taxon>Yersiniaceae</taxon>
        <taxon>Gibbsiella</taxon>
    </lineage>
</organism>
<evidence type="ECO:0000256" key="3">
    <source>
        <dbReference type="ARBA" id="ARBA00022475"/>
    </source>
</evidence>
<evidence type="ECO:0000256" key="8">
    <source>
        <dbReference type="ARBA" id="ARBA00022777"/>
    </source>
</evidence>
<evidence type="ECO:0000313" key="19">
    <source>
        <dbReference type="EMBL" id="ATA21828.1"/>
    </source>
</evidence>
<evidence type="ECO:0000256" key="4">
    <source>
        <dbReference type="ARBA" id="ARBA00022519"/>
    </source>
</evidence>
<dbReference type="InterPro" id="IPR032807">
    <property type="entry name" value="GNVR"/>
</dbReference>
<keyword evidence="7" id="KW-0547">Nucleotide-binding</keyword>
<dbReference type="Pfam" id="PF13614">
    <property type="entry name" value="AAA_31"/>
    <property type="match status" value="1"/>
</dbReference>
<dbReference type="GO" id="GO:0042802">
    <property type="term" value="F:identical protein binding"/>
    <property type="evidence" value="ECO:0007669"/>
    <property type="project" value="UniProtKB-ARBA"/>
</dbReference>
<dbReference type="Pfam" id="PF13807">
    <property type="entry name" value="GNVR"/>
    <property type="match status" value="1"/>
</dbReference>
<dbReference type="InterPro" id="IPR025669">
    <property type="entry name" value="AAA_dom"/>
</dbReference>
<dbReference type="Pfam" id="PF02706">
    <property type="entry name" value="Wzz"/>
    <property type="match status" value="1"/>
</dbReference>
<dbReference type="RefSeq" id="WP_095848416.1">
    <property type="nucleotide sequence ID" value="NZ_CP014136.1"/>
</dbReference>
<dbReference type="Gene3D" id="3.40.50.300">
    <property type="entry name" value="P-loop containing nucleotide triphosphate hydrolases"/>
    <property type="match status" value="1"/>
</dbReference>
<evidence type="ECO:0000256" key="14">
    <source>
        <dbReference type="SAM" id="Coils"/>
    </source>
</evidence>
<gene>
    <name evidence="19" type="ORF">AWC35_22215</name>
</gene>
<feature type="coiled-coil region" evidence="14">
    <location>
        <begin position="255"/>
        <end position="289"/>
    </location>
</feature>
<dbReference type="PANTHER" id="PTHR32309">
    <property type="entry name" value="TYROSINE-PROTEIN KINASE"/>
    <property type="match status" value="1"/>
</dbReference>
<keyword evidence="20" id="KW-1185">Reference proteome</keyword>
<evidence type="ECO:0000256" key="9">
    <source>
        <dbReference type="ARBA" id="ARBA00022840"/>
    </source>
</evidence>
<dbReference type="FunFam" id="3.40.50.300:FF:000527">
    <property type="entry name" value="Tyrosine-protein kinase etk"/>
    <property type="match status" value="1"/>
</dbReference>
<protein>
    <submittedName>
        <fullName evidence="19">Tyrosine protein kinase</fullName>
    </submittedName>
</protein>
<keyword evidence="11 15" id="KW-0472">Membrane</keyword>
<dbReference type="InterPro" id="IPR003856">
    <property type="entry name" value="LPS_length_determ_N"/>
</dbReference>
<keyword evidence="10 15" id="KW-1133">Transmembrane helix</keyword>
<accession>A0A250B6D9</accession>
<keyword evidence="9" id="KW-0067">ATP-binding</keyword>
<dbReference type="InterPro" id="IPR050445">
    <property type="entry name" value="Bact_polysacc_biosynth/exp"/>
</dbReference>
<feature type="transmembrane region" description="Helical" evidence="15">
    <location>
        <begin position="426"/>
        <end position="449"/>
    </location>
</feature>
<dbReference type="GO" id="GO:0005524">
    <property type="term" value="F:ATP binding"/>
    <property type="evidence" value="ECO:0007669"/>
    <property type="project" value="UniProtKB-KW"/>
</dbReference>
<comment type="catalytic activity">
    <reaction evidence="13">
        <text>L-tyrosyl-[protein] + ATP = O-phospho-L-tyrosyl-[protein] + ADP + H(+)</text>
        <dbReference type="Rhea" id="RHEA:10596"/>
        <dbReference type="Rhea" id="RHEA-COMP:10136"/>
        <dbReference type="Rhea" id="RHEA-COMP:20101"/>
        <dbReference type="ChEBI" id="CHEBI:15378"/>
        <dbReference type="ChEBI" id="CHEBI:30616"/>
        <dbReference type="ChEBI" id="CHEBI:46858"/>
        <dbReference type="ChEBI" id="CHEBI:61978"/>
        <dbReference type="ChEBI" id="CHEBI:456216"/>
    </reaction>
</comment>
<name>A0A250B6D9_9GAMM</name>
<evidence type="ECO:0000256" key="10">
    <source>
        <dbReference type="ARBA" id="ARBA00022989"/>
    </source>
</evidence>
<comment type="subcellular location">
    <subcellularLocation>
        <location evidence="1">Cell inner membrane</location>
        <topology evidence="1">Multi-pass membrane protein</topology>
    </subcellularLocation>
</comment>
<feature type="domain" description="Tyrosine-protein kinase G-rich" evidence="18">
    <location>
        <begin position="367"/>
        <end position="448"/>
    </location>
</feature>
<dbReference type="GO" id="GO:0004713">
    <property type="term" value="F:protein tyrosine kinase activity"/>
    <property type="evidence" value="ECO:0007669"/>
    <property type="project" value="UniProtKB-KW"/>
</dbReference>
<keyword evidence="6 15" id="KW-0812">Transmembrane</keyword>
<evidence type="ECO:0000256" key="13">
    <source>
        <dbReference type="ARBA" id="ARBA00053015"/>
    </source>
</evidence>
<keyword evidence="14" id="KW-0175">Coiled coil</keyword>
<dbReference type="Proteomes" id="UP000217182">
    <property type="component" value="Chromosome"/>
</dbReference>
<evidence type="ECO:0000256" key="15">
    <source>
        <dbReference type="SAM" id="Phobius"/>
    </source>
</evidence>
<evidence type="ECO:0000256" key="2">
    <source>
        <dbReference type="ARBA" id="ARBA00008883"/>
    </source>
</evidence>
<evidence type="ECO:0000259" key="16">
    <source>
        <dbReference type="Pfam" id="PF02706"/>
    </source>
</evidence>
<feature type="domain" description="Polysaccharide chain length determinant N-terminal" evidence="16">
    <location>
        <begin position="17"/>
        <end position="107"/>
    </location>
</feature>
<dbReference type="Pfam" id="PF23607">
    <property type="entry name" value="WZC_N"/>
    <property type="match status" value="1"/>
</dbReference>
<dbReference type="NCBIfam" id="TIGR01007">
    <property type="entry name" value="eps_fam"/>
    <property type="match status" value="1"/>
</dbReference>